<dbReference type="SMART" id="SM00827">
    <property type="entry name" value="PKS_AT"/>
    <property type="match status" value="1"/>
</dbReference>
<evidence type="ECO:0000256" key="5">
    <source>
        <dbReference type="ARBA" id="ARBA00023002"/>
    </source>
</evidence>
<dbReference type="GO" id="GO:0016491">
    <property type="term" value="F:oxidoreductase activity"/>
    <property type="evidence" value="ECO:0007669"/>
    <property type="project" value="UniProtKB-KW"/>
</dbReference>
<dbReference type="GO" id="GO:0004315">
    <property type="term" value="F:3-oxoacyl-[acyl-carrier-protein] synthase activity"/>
    <property type="evidence" value="ECO:0007669"/>
    <property type="project" value="InterPro"/>
</dbReference>
<dbReference type="InterPro" id="IPR036291">
    <property type="entry name" value="NAD(P)-bd_dom_sf"/>
</dbReference>
<keyword evidence="7" id="KW-0012">Acyltransferase</keyword>
<dbReference type="CDD" id="cd00833">
    <property type="entry name" value="PKS"/>
    <property type="match status" value="1"/>
</dbReference>
<dbReference type="InterPro" id="IPR057326">
    <property type="entry name" value="KR_dom"/>
</dbReference>
<gene>
    <name evidence="13" type="ORF">QBC38DRAFT_531100</name>
</gene>
<dbReference type="InterPro" id="IPR049552">
    <property type="entry name" value="PKS_DH_N"/>
</dbReference>
<dbReference type="Pfam" id="PF21089">
    <property type="entry name" value="PKS_DH_N"/>
    <property type="match status" value="1"/>
</dbReference>
<dbReference type="InterPro" id="IPR020806">
    <property type="entry name" value="PKS_PP-bd"/>
</dbReference>
<dbReference type="PROSITE" id="PS00012">
    <property type="entry name" value="PHOSPHOPANTETHEINE"/>
    <property type="match status" value="1"/>
</dbReference>
<feature type="domain" description="PKS/mFAS DH" evidence="12">
    <location>
        <begin position="922"/>
        <end position="1284"/>
    </location>
</feature>
<dbReference type="InterPro" id="IPR001227">
    <property type="entry name" value="Ac_transferase_dom_sf"/>
</dbReference>
<dbReference type="Pfam" id="PF00107">
    <property type="entry name" value="ADH_zinc_N"/>
    <property type="match status" value="1"/>
</dbReference>
<dbReference type="SUPFAM" id="SSF50129">
    <property type="entry name" value="GroES-like"/>
    <property type="match status" value="1"/>
</dbReference>
<feature type="region of interest" description="C-terminal hotdog fold" evidence="8">
    <location>
        <begin position="1131"/>
        <end position="1284"/>
    </location>
</feature>
<feature type="region of interest" description="Disordered" evidence="9">
    <location>
        <begin position="1075"/>
        <end position="1111"/>
    </location>
</feature>
<dbReference type="Pfam" id="PF14765">
    <property type="entry name" value="PS-DH"/>
    <property type="match status" value="1"/>
</dbReference>
<dbReference type="SMART" id="SM00826">
    <property type="entry name" value="PKS_DH"/>
    <property type="match status" value="1"/>
</dbReference>
<keyword evidence="1" id="KW-0596">Phosphopantetheine</keyword>
<feature type="region of interest" description="N-terminal hotdog fold" evidence="8">
    <location>
        <begin position="922"/>
        <end position="1053"/>
    </location>
</feature>
<dbReference type="Pfam" id="PF02801">
    <property type="entry name" value="Ketoacyl-synt_C"/>
    <property type="match status" value="1"/>
</dbReference>
<dbReference type="PANTHER" id="PTHR43775">
    <property type="entry name" value="FATTY ACID SYNTHASE"/>
    <property type="match status" value="1"/>
</dbReference>
<evidence type="ECO:0000256" key="2">
    <source>
        <dbReference type="ARBA" id="ARBA00022553"/>
    </source>
</evidence>
<name>A0AAN7GVM2_9PEZI</name>
<dbReference type="InterPro" id="IPR009081">
    <property type="entry name" value="PP-bd_ACP"/>
</dbReference>
<dbReference type="InterPro" id="IPR020807">
    <property type="entry name" value="PKS_DH"/>
</dbReference>
<evidence type="ECO:0000259" key="12">
    <source>
        <dbReference type="PROSITE" id="PS52019"/>
    </source>
</evidence>
<dbReference type="Proteomes" id="UP001301958">
    <property type="component" value="Unassembled WGS sequence"/>
</dbReference>
<dbReference type="SUPFAM" id="SSF53901">
    <property type="entry name" value="Thiolase-like"/>
    <property type="match status" value="1"/>
</dbReference>
<dbReference type="PROSITE" id="PS50075">
    <property type="entry name" value="CARRIER"/>
    <property type="match status" value="1"/>
</dbReference>
<dbReference type="PROSITE" id="PS52019">
    <property type="entry name" value="PKS_MFAS_DH"/>
    <property type="match status" value="1"/>
</dbReference>
<dbReference type="InterPro" id="IPR056501">
    <property type="entry name" value="NAD-bd_HRPKS_sdrA"/>
</dbReference>
<dbReference type="Gene3D" id="3.90.180.10">
    <property type="entry name" value="Medium-chain alcohol dehydrogenases, catalytic domain"/>
    <property type="match status" value="1"/>
</dbReference>
<dbReference type="SMART" id="SM00823">
    <property type="entry name" value="PKS_PP"/>
    <property type="match status" value="1"/>
</dbReference>
<dbReference type="InterPro" id="IPR018201">
    <property type="entry name" value="Ketoacyl_synth_AS"/>
</dbReference>
<evidence type="ECO:0000259" key="11">
    <source>
        <dbReference type="PROSITE" id="PS52004"/>
    </source>
</evidence>
<keyword evidence="6" id="KW-0511">Multifunctional enzyme</keyword>
<dbReference type="Gene3D" id="3.40.47.10">
    <property type="match status" value="1"/>
</dbReference>
<dbReference type="EMBL" id="MU865370">
    <property type="protein sequence ID" value="KAK4225303.1"/>
    <property type="molecule type" value="Genomic_DNA"/>
</dbReference>
<evidence type="ECO:0000259" key="10">
    <source>
        <dbReference type="PROSITE" id="PS50075"/>
    </source>
</evidence>
<evidence type="ECO:0000256" key="8">
    <source>
        <dbReference type="PROSITE-ProRule" id="PRU01363"/>
    </source>
</evidence>
<dbReference type="InterPro" id="IPR020843">
    <property type="entry name" value="ER"/>
</dbReference>
<evidence type="ECO:0000256" key="4">
    <source>
        <dbReference type="ARBA" id="ARBA00022857"/>
    </source>
</evidence>
<dbReference type="Pfam" id="PF00698">
    <property type="entry name" value="Acyl_transf_1"/>
    <property type="match status" value="1"/>
</dbReference>
<dbReference type="PROSITE" id="PS00606">
    <property type="entry name" value="KS3_1"/>
    <property type="match status" value="1"/>
</dbReference>
<dbReference type="InterPro" id="IPR013149">
    <property type="entry name" value="ADH-like_C"/>
</dbReference>
<keyword evidence="4" id="KW-0521">NADP</keyword>
<dbReference type="SUPFAM" id="SSF47336">
    <property type="entry name" value="ACP-like"/>
    <property type="match status" value="1"/>
</dbReference>
<dbReference type="PROSITE" id="PS52004">
    <property type="entry name" value="KS3_2"/>
    <property type="match status" value="1"/>
</dbReference>
<dbReference type="Gene3D" id="3.40.50.720">
    <property type="entry name" value="NAD(P)-binding Rossmann-like Domain"/>
    <property type="match status" value="3"/>
</dbReference>
<dbReference type="GO" id="GO:0031177">
    <property type="term" value="F:phosphopantetheine binding"/>
    <property type="evidence" value="ECO:0007669"/>
    <property type="project" value="InterPro"/>
</dbReference>
<dbReference type="Gene3D" id="3.30.70.3290">
    <property type="match status" value="1"/>
</dbReference>
<dbReference type="InterPro" id="IPR011032">
    <property type="entry name" value="GroES-like_sf"/>
</dbReference>
<protein>
    <submittedName>
        <fullName evidence="13">Polyketide synthase</fullName>
    </submittedName>
</protein>
<dbReference type="InterPro" id="IPR020841">
    <property type="entry name" value="PKS_Beta-ketoAc_synthase_dom"/>
</dbReference>
<comment type="caution">
    <text evidence="13">The sequence shown here is derived from an EMBL/GenBank/DDBJ whole genome shotgun (WGS) entry which is preliminary data.</text>
</comment>
<reference evidence="13" key="1">
    <citation type="journal article" date="2023" name="Mol. Phylogenet. Evol.">
        <title>Genome-scale phylogeny and comparative genomics of the fungal order Sordariales.</title>
        <authorList>
            <person name="Hensen N."/>
            <person name="Bonometti L."/>
            <person name="Westerberg I."/>
            <person name="Brannstrom I.O."/>
            <person name="Guillou S."/>
            <person name="Cros-Aarteil S."/>
            <person name="Calhoun S."/>
            <person name="Haridas S."/>
            <person name="Kuo A."/>
            <person name="Mondo S."/>
            <person name="Pangilinan J."/>
            <person name="Riley R."/>
            <person name="LaButti K."/>
            <person name="Andreopoulos B."/>
            <person name="Lipzen A."/>
            <person name="Chen C."/>
            <person name="Yan M."/>
            <person name="Daum C."/>
            <person name="Ng V."/>
            <person name="Clum A."/>
            <person name="Steindorff A."/>
            <person name="Ohm R.A."/>
            <person name="Martin F."/>
            <person name="Silar P."/>
            <person name="Natvig D.O."/>
            <person name="Lalanne C."/>
            <person name="Gautier V."/>
            <person name="Ament-Velasquez S.L."/>
            <person name="Kruys A."/>
            <person name="Hutchinson M.I."/>
            <person name="Powell A.J."/>
            <person name="Barry K."/>
            <person name="Miller A.N."/>
            <person name="Grigoriev I.V."/>
            <person name="Debuchy R."/>
            <person name="Gladieux P."/>
            <person name="Hiltunen Thoren M."/>
            <person name="Johannesson H."/>
        </authorList>
    </citation>
    <scope>NUCLEOTIDE SEQUENCE</scope>
    <source>
        <strain evidence="13">CBS 990.96</strain>
    </source>
</reference>
<keyword evidence="14" id="KW-1185">Reference proteome</keyword>
<dbReference type="Gene3D" id="3.40.366.10">
    <property type="entry name" value="Malonyl-Coenzyme A Acyl Carrier Protein, domain 2"/>
    <property type="match status" value="1"/>
</dbReference>
<organism evidence="13 14">
    <name type="scientific">Podospora fimiseda</name>
    <dbReference type="NCBI Taxonomy" id="252190"/>
    <lineage>
        <taxon>Eukaryota</taxon>
        <taxon>Fungi</taxon>
        <taxon>Dikarya</taxon>
        <taxon>Ascomycota</taxon>
        <taxon>Pezizomycotina</taxon>
        <taxon>Sordariomycetes</taxon>
        <taxon>Sordariomycetidae</taxon>
        <taxon>Sordariales</taxon>
        <taxon>Podosporaceae</taxon>
        <taxon>Podospora</taxon>
    </lineage>
</organism>
<keyword evidence="5" id="KW-0560">Oxidoreductase</keyword>
<dbReference type="Gene3D" id="1.10.1200.10">
    <property type="entry name" value="ACP-like"/>
    <property type="match status" value="1"/>
</dbReference>
<dbReference type="SMART" id="SM00829">
    <property type="entry name" value="PKS_ER"/>
    <property type="match status" value="1"/>
</dbReference>
<keyword evidence="2" id="KW-0597">Phosphoprotein</keyword>
<evidence type="ECO:0000256" key="7">
    <source>
        <dbReference type="ARBA" id="ARBA00023315"/>
    </source>
</evidence>
<dbReference type="Pfam" id="PF23297">
    <property type="entry name" value="ACP_SdgA_C"/>
    <property type="match status" value="1"/>
</dbReference>
<feature type="domain" description="Carrier" evidence="10">
    <location>
        <begin position="2134"/>
        <end position="2211"/>
    </location>
</feature>
<dbReference type="Gene3D" id="3.10.129.110">
    <property type="entry name" value="Polyketide synthase dehydratase"/>
    <property type="match status" value="1"/>
</dbReference>
<dbReference type="SMART" id="SM00825">
    <property type="entry name" value="PKS_KS"/>
    <property type="match status" value="1"/>
</dbReference>
<sequence length="2214" mass="240851">MADQQPMPIAIVGMSCRLPGDVSTPGEFYRMLCRKRSGWSKVPKDRFSHEAYHHPNPDKKGTFNSQGGYFIKDDISMFDAGFFDITKKEAESMDPAQRLLLETAYEAFENGGFPKEVISGKKVGVFVGGNYGEHRTGNMRDLDQIPNFDATGNQPAFLAGRLAYYFNLRGPAYTVDTACSSSLHALHLAVQSIRAGESESAIVGAAHLITQPDIWVSMAKLRLFSDAGRTYAFDERAKSGYSRGEGAGCLILKPLHQAQADNDHVYSVITHSGISHNGRTVGIAAPSPEEQEQLLKDVFAQAKINPKDVGFFEAHGTGTKKGDPIEMRAIYGAVSRHFTPEEPLFIGSTKPNVGHLECVSGIVSVIKTVLMLYYGFILPNTEFENPNQAIPFDKWNLRVATGQRPWPSRKKYACVNNFGFSGSNATCVLSAAPAIRPIELGQDAGYTPQRLFVLSANDEAALRNSMKALGIWLEQHAELYQTTMPRNLSYTLCQRRSHMPWRVAIVAGMCSEVAGALNSHDVSPSRSSSEPPKLAFIFTGQGAQWHAMGRELITTHPVFAEAIHRADKTLKDIGADFSIFEELNRDKKSTKVGMAHISQPICSAVQLALVDLLASFNIRPTAVTGHSSGEIGAAYAAGALDFESAMAAAYYRGQVIIQLKKQHGDLKGSMLAVGSGADDLEPMLKALNQEGGPQAVVACENSPSSTTLSGDEEAVDRVAKMFQEKGVFNRKLFVDVAYHSPHMKLIGESYLAKISHIQVPEAVSESDVEFYSSLRARKIDLHELGPQYWVDNLTQSVRFSSSLQRLANEHKPDILVEIGPHAALKGPIMQILKKLGAAATKISYIPTLMRDQDATKTVLEATGNLFVRGYQNLDFFNINHRRQEKEHPDIVPMLYPYPWSKQKYWYESRLTKQHRIKPFPRNDLIGTLADWSSDLEPTWRNILRTDDLPWLKEYQVQERQIFPVAAYVSMVVEAAGQHATLKNIDADMFDVRNVKVSEQLFLEDDKEFEMLLTFRAQEGRGDAAHEFRITSYEASRGWLEHCTGSVMADTVSSRRAAGAKTSGTALDARSEAMRKLVSGDGSSSASAVSSSPSSPPSSATSDAGHGSHASETDYQDFAGRECESSSHQQKAVPGNGEKIYKSLSALGFAFPDSFKSLADAKLKGNDISVHCCARDTVSEMPLEFETPFKMHPAVLDAMIQAPLLSLKSKNETQPLGAHLPVFIRHVSVLGGWKKRPNDSFCVHSTLEPKSGTFMVEAFSSTGSSAASVSMSGLELKALKTIQGRKTGPRQLCFQFEWQPLSSDAQSGGQAAKVKSEPKVVIVTEDEKDPLVSALSKTLESHIGATPRLSSLDGISDFSSHFLVLSELKAPMLPSLSSSRLEKIKSLLTNSPGFMWVTRGATRFPTNPEANMALGLIRTARSERSAVATSLDLDPKSKLDASAQAQLIASAFALSVISDTDGDAPEKEMEFAEENGALSVPRIKPDNKLNEDVHRSLGTAAPYQQPFDQPGRQLRLGPHSAESFEHMYFEDFSYSSTVELGDDEIEIDVVASILTQDDADKSESHRAEGQIVRSVSGTVSRAGKNARGFTEGTKVCALAMGPYGTHVRVRGSNAVAIPFGLTMENAATIPLTFSTAHYALSEIARVQPGERVLIQLSRAAGLAAVEIAKHLGASTFVLVQNEEENNAAKKAGVPRECVLHASSIYLRKQLEDATRGEGMDVVLAMSGNETPATWECLADFGRFVEIRASATHRHTRPELGVNATFTSLNMGSVGAARPKAMEKTMKAVMENITNGTLSLPTNVTVLSVSDLPKGMEMVHGGAVHPVVVVAKESDQVKATHRVSKTIFSNKGTHVVVGGTGGLGRSMAKYMIEHGARNILLLSRSGGGKQMVDQLKSEVNCPDARIEVKKCDATEEAQVKQLVEDCAKSLPPICGVIHAAMVLRDVLLETMSHDDYTQVIRPKVAGAWNMHNVLKSHSISLDYFVVLSSASGILGSRGQGAYAAANTFLDAFVQHRQLNGLPGTSLDLTAVTGAGYLAENAERSKDIIRNFGNETVSEEEVLALLSAAVRGVSPAQCLTGLKLHFGADGGWPYYASDPRFTDLKTECIAEAEREGRLMKQAVSPGNAFRAAKSDEEAANIAGQGILQKMSEVLSIDIQDLDVNRNITSYGLDSLTAIELRNWIAKELRANLQILELLSSGTINDLAALIVQKTRTA</sequence>
<dbReference type="GO" id="GO:0030639">
    <property type="term" value="P:polyketide biosynthetic process"/>
    <property type="evidence" value="ECO:0007669"/>
    <property type="project" value="UniProtKB-ARBA"/>
</dbReference>
<dbReference type="Pfam" id="PF16197">
    <property type="entry name" value="KAsynt_C_assoc"/>
    <property type="match status" value="1"/>
</dbReference>
<dbReference type="PANTHER" id="PTHR43775:SF13">
    <property type="entry name" value="POLYKETIDE SYNTHASE 1"/>
    <property type="match status" value="1"/>
</dbReference>
<dbReference type="InterPro" id="IPR006162">
    <property type="entry name" value="Ppantetheine_attach_site"/>
</dbReference>
<dbReference type="InterPro" id="IPR013968">
    <property type="entry name" value="PKS_KR"/>
</dbReference>
<dbReference type="InterPro" id="IPR036736">
    <property type="entry name" value="ACP-like_sf"/>
</dbReference>
<dbReference type="InterPro" id="IPR049900">
    <property type="entry name" value="PKS_mFAS_DH"/>
</dbReference>
<dbReference type="Pfam" id="PF00109">
    <property type="entry name" value="ketoacyl-synt"/>
    <property type="match status" value="1"/>
</dbReference>
<dbReference type="InterPro" id="IPR014030">
    <property type="entry name" value="Ketoacyl_synth_N"/>
</dbReference>
<dbReference type="InterPro" id="IPR014031">
    <property type="entry name" value="Ketoacyl_synth_C"/>
</dbReference>
<comment type="caution">
    <text evidence="8">Lacks conserved residue(s) required for the propagation of feature annotation.</text>
</comment>
<dbReference type="Pfam" id="PF23114">
    <property type="entry name" value="NAD-bd_HRPKS_sdrA"/>
    <property type="match status" value="1"/>
</dbReference>
<dbReference type="SUPFAM" id="SSF55048">
    <property type="entry name" value="Probable ACP-binding domain of malonyl-CoA ACP transacylase"/>
    <property type="match status" value="1"/>
</dbReference>
<dbReference type="InterPro" id="IPR032821">
    <property type="entry name" value="PKS_assoc"/>
</dbReference>
<dbReference type="InterPro" id="IPR016039">
    <property type="entry name" value="Thiolase-like"/>
</dbReference>
<evidence type="ECO:0000256" key="1">
    <source>
        <dbReference type="ARBA" id="ARBA00022450"/>
    </source>
</evidence>
<dbReference type="InterPro" id="IPR050091">
    <property type="entry name" value="PKS_NRPS_Biosynth_Enz"/>
</dbReference>
<evidence type="ECO:0000256" key="6">
    <source>
        <dbReference type="ARBA" id="ARBA00023268"/>
    </source>
</evidence>
<dbReference type="InterPro" id="IPR049551">
    <property type="entry name" value="PKS_DH_C"/>
</dbReference>
<accession>A0AAN7GVM2</accession>
<dbReference type="CDD" id="cd05195">
    <property type="entry name" value="enoyl_red"/>
    <property type="match status" value="1"/>
</dbReference>
<dbReference type="SMART" id="SM00822">
    <property type="entry name" value="PKS_KR"/>
    <property type="match status" value="1"/>
</dbReference>
<dbReference type="SUPFAM" id="SSF51735">
    <property type="entry name" value="NAD(P)-binding Rossmann-fold domains"/>
    <property type="match status" value="3"/>
</dbReference>
<reference evidence="13" key="2">
    <citation type="submission" date="2023-05" db="EMBL/GenBank/DDBJ databases">
        <authorList>
            <consortium name="Lawrence Berkeley National Laboratory"/>
            <person name="Steindorff A."/>
            <person name="Hensen N."/>
            <person name="Bonometti L."/>
            <person name="Westerberg I."/>
            <person name="Brannstrom I.O."/>
            <person name="Guillou S."/>
            <person name="Cros-Aarteil S."/>
            <person name="Calhoun S."/>
            <person name="Haridas S."/>
            <person name="Kuo A."/>
            <person name="Mondo S."/>
            <person name="Pangilinan J."/>
            <person name="Riley R."/>
            <person name="Labutti K."/>
            <person name="Andreopoulos B."/>
            <person name="Lipzen A."/>
            <person name="Chen C."/>
            <person name="Yanf M."/>
            <person name="Daum C."/>
            <person name="Ng V."/>
            <person name="Clum A."/>
            <person name="Ohm R."/>
            <person name="Martin F."/>
            <person name="Silar P."/>
            <person name="Natvig D."/>
            <person name="Lalanne C."/>
            <person name="Gautier V."/>
            <person name="Ament-Velasquez S.L."/>
            <person name="Kruys A."/>
            <person name="Hutchinson M.I."/>
            <person name="Powell A.J."/>
            <person name="Barry K."/>
            <person name="Miller A.N."/>
            <person name="Grigoriev I.V."/>
            <person name="Debuchy R."/>
            <person name="Gladieux P."/>
            <person name="Thoren M.H."/>
            <person name="Johannesson H."/>
        </authorList>
    </citation>
    <scope>NUCLEOTIDE SEQUENCE</scope>
    <source>
        <strain evidence="13">CBS 990.96</strain>
    </source>
</reference>
<feature type="domain" description="Ketosynthase family 3 (KS3)" evidence="11">
    <location>
        <begin position="6"/>
        <end position="431"/>
    </location>
</feature>
<dbReference type="GO" id="GO:0006633">
    <property type="term" value="P:fatty acid biosynthetic process"/>
    <property type="evidence" value="ECO:0007669"/>
    <property type="project" value="InterPro"/>
</dbReference>
<dbReference type="InterPro" id="IPR016036">
    <property type="entry name" value="Malonyl_transacylase_ACP-bd"/>
</dbReference>
<dbReference type="SUPFAM" id="SSF52151">
    <property type="entry name" value="FabD/lysophospholipase-like"/>
    <property type="match status" value="1"/>
</dbReference>
<evidence type="ECO:0000256" key="9">
    <source>
        <dbReference type="SAM" id="MobiDB-lite"/>
    </source>
</evidence>
<feature type="compositionally biased region" description="Low complexity" evidence="9">
    <location>
        <begin position="1078"/>
        <end position="1104"/>
    </location>
</feature>
<keyword evidence="3" id="KW-0808">Transferase</keyword>
<dbReference type="GO" id="GO:0004312">
    <property type="term" value="F:fatty acid synthase activity"/>
    <property type="evidence" value="ECO:0007669"/>
    <property type="project" value="TreeGrafter"/>
</dbReference>
<proteinExistence type="predicted"/>
<dbReference type="InterPro" id="IPR042104">
    <property type="entry name" value="PKS_dehydratase_sf"/>
</dbReference>
<evidence type="ECO:0000313" key="13">
    <source>
        <dbReference type="EMBL" id="KAK4225303.1"/>
    </source>
</evidence>
<evidence type="ECO:0000256" key="3">
    <source>
        <dbReference type="ARBA" id="ARBA00022679"/>
    </source>
</evidence>
<dbReference type="InterPro" id="IPR014043">
    <property type="entry name" value="Acyl_transferase_dom"/>
</dbReference>
<evidence type="ECO:0000313" key="14">
    <source>
        <dbReference type="Proteomes" id="UP001301958"/>
    </source>
</evidence>
<dbReference type="Pfam" id="PF08659">
    <property type="entry name" value="KR"/>
    <property type="match status" value="1"/>
</dbReference>
<dbReference type="InterPro" id="IPR016035">
    <property type="entry name" value="Acyl_Trfase/lysoPLipase"/>
</dbReference>